<sequence length="1198" mass="132920">MSPAPSQIRRKLPLSRQGLSALDRARLAKTSAEKRHAVNDILSAAFVDGVSLDKESVRYVMQRLLNGISVSVTETRINFSVVLVAFIRALEDANPNSTQQKVMSFISQIYGADGSFEIDYAGGERERALGTVTACAALVRAYDGKLQHSCCKQTILLLRHCCVASAAKWSLGNAAVRVITEVLRTANTKELQDSCAKNLWQWCEERKDYDDGLCLVLTLMDLKIAAPNAIRRIYPDLDSLAKPLMSIFGTGYSIFAGDAEDEAGLVPLSWQLAITYAFSDSSREHLGGPGTFWKHVVIEKLVHSGGSAEKKLLALELLHLAVSMIPDETAHNSIFESSLASLIVVLSSPGNRGGENIVFKANRVAPEVQARLKRSLSRLGETFTTGFFQSPLRRESDTFVEHLVLWLVRNGVVSQTLPPPKLDNFLNALEKKEVAKVFSALVNEFASPRQESSRLSVQSMRTQMLRLIFKFASTFTFLSKDMVRIMLTYAICEDSYHQSLTSAKRKPMPFDVYEPLSEQSLMYGVVPIPTPPLSNEVARNVFGRLVTFMCEHQSPEQQHSLSSFCYESLSFILSLEASDGTHCVLRARSKQDGVDGLELIRTYVEPIFKNLAKGRGVRFDASLSDAIQLVAEFIALSMFNPVISTKEGEDGEDDDFCLSVAQRLLEIVLEVKMDEDQTNRENDDHGDKEERGEAPNSVERMTDILCELSGEPEAFPHQVALRAVEAMSSSLDDRVVAVLFDAIESFLLAGGTSSEKDEDVDSLQEAGTSSAENDSDDDDSEDARIAPENRSQRKQFDSDKQLDERLQALSDFQDNASESSASEVDMDVDEEDPAVLDALDNRLAVHMKLLMEEKKSTTKSKRAREFRYTQVGRVLKLVEEVAKVLRLRLSSDKADGRTGLVFLDLHCRLYEFALGNLGSNGRFLGQVCSIISKQMILPLPVILNNVADAQTAKEIADRFLTSLLNCKSEKPLTTLEVQAASRSAGCIVGTAAALLKKQYEPFSNHYKELVEVMLKKSSHISRPGILSSYFNKAPLLSLSVFPVVERTLKDSEASRTQRTNASAILLELTKAIKQASCQKAREVKAFWNSTNDYLRHQCSVGFEGWNDSGIENIIQTVLLGMNLKCIEDMDAILPALVKANETKVRKKDRQRLSKLLRAAKNSQNPNENSDNTASHNDEKENSKEKSGKKRRKLVQSAP</sequence>
<feature type="region of interest" description="Disordered" evidence="4">
    <location>
        <begin position="1154"/>
        <end position="1198"/>
    </location>
</feature>
<protein>
    <recommendedName>
        <fullName evidence="7">DNA polymerase V</fullName>
    </recommendedName>
</protein>
<feature type="compositionally biased region" description="Basic and acidic residues" evidence="4">
    <location>
        <begin position="675"/>
        <end position="693"/>
    </location>
</feature>
<dbReference type="GO" id="GO:0005730">
    <property type="term" value="C:nucleolus"/>
    <property type="evidence" value="ECO:0007669"/>
    <property type="project" value="InterPro"/>
</dbReference>
<dbReference type="Proteomes" id="UP000247409">
    <property type="component" value="Unassembled WGS sequence"/>
</dbReference>
<comment type="subcellular location">
    <subcellularLocation>
        <location evidence="1">Nucleus</location>
    </subcellularLocation>
</comment>
<keyword evidence="6" id="KW-1185">Reference proteome</keyword>
<evidence type="ECO:0000256" key="4">
    <source>
        <dbReference type="SAM" id="MobiDB-lite"/>
    </source>
</evidence>
<evidence type="ECO:0000313" key="5">
    <source>
        <dbReference type="EMBL" id="PXF41126.1"/>
    </source>
</evidence>
<feature type="compositionally biased region" description="Polar residues" evidence="4">
    <location>
        <begin position="1160"/>
        <end position="1174"/>
    </location>
</feature>
<dbReference type="PANTHER" id="PTHR13213:SF2">
    <property type="entry name" value="MYB-BINDING PROTEIN 1A"/>
    <property type="match status" value="1"/>
</dbReference>
<evidence type="ECO:0000256" key="2">
    <source>
        <dbReference type="ARBA" id="ARBA00006809"/>
    </source>
</evidence>
<dbReference type="OrthoDB" id="10495355at2759"/>
<feature type="compositionally biased region" description="Basic and acidic residues" evidence="4">
    <location>
        <begin position="782"/>
        <end position="800"/>
    </location>
</feature>
<comment type="similarity">
    <text evidence="2">Belongs to the MYBBP1A family.</text>
</comment>
<dbReference type="GO" id="GO:0003677">
    <property type="term" value="F:DNA binding"/>
    <property type="evidence" value="ECO:0007669"/>
    <property type="project" value="InterPro"/>
</dbReference>
<organism evidence="5 6">
    <name type="scientific">Gracilariopsis chorda</name>
    <dbReference type="NCBI Taxonomy" id="448386"/>
    <lineage>
        <taxon>Eukaryota</taxon>
        <taxon>Rhodophyta</taxon>
        <taxon>Florideophyceae</taxon>
        <taxon>Rhodymeniophycidae</taxon>
        <taxon>Gracilariales</taxon>
        <taxon>Gracilariaceae</taxon>
        <taxon>Gracilariopsis</taxon>
    </lineage>
</organism>
<evidence type="ECO:0008006" key="7">
    <source>
        <dbReference type="Google" id="ProtNLM"/>
    </source>
</evidence>
<dbReference type="GO" id="GO:0006355">
    <property type="term" value="P:regulation of DNA-templated transcription"/>
    <property type="evidence" value="ECO:0007669"/>
    <property type="project" value="InterPro"/>
</dbReference>
<dbReference type="AlphaFoldDB" id="A0A2V3IGA1"/>
<feature type="region of interest" description="Disordered" evidence="4">
    <location>
        <begin position="675"/>
        <end position="698"/>
    </location>
</feature>
<feature type="compositionally biased region" description="Basic residues" evidence="4">
    <location>
        <begin position="1186"/>
        <end position="1198"/>
    </location>
</feature>
<dbReference type="SUPFAM" id="SSF48371">
    <property type="entry name" value="ARM repeat"/>
    <property type="match status" value="1"/>
</dbReference>
<dbReference type="InterPro" id="IPR016024">
    <property type="entry name" value="ARM-type_fold"/>
</dbReference>
<dbReference type="PANTHER" id="PTHR13213">
    <property type="entry name" value="MYB-BINDING PROTEIN 1A FAMILY MEMBER"/>
    <property type="match status" value="1"/>
</dbReference>
<dbReference type="Pfam" id="PF04931">
    <property type="entry name" value="DNA_pol_phi"/>
    <property type="match status" value="1"/>
</dbReference>
<evidence type="ECO:0000256" key="3">
    <source>
        <dbReference type="ARBA" id="ARBA00023242"/>
    </source>
</evidence>
<comment type="caution">
    <text evidence="5">The sequence shown here is derived from an EMBL/GenBank/DDBJ whole genome shotgun (WGS) entry which is preliminary data.</text>
</comment>
<dbReference type="InterPro" id="IPR007015">
    <property type="entry name" value="DNA_pol_V/MYBBP1A"/>
</dbReference>
<keyword evidence="3" id="KW-0539">Nucleus</keyword>
<dbReference type="EMBL" id="NBIV01000234">
    <property type="protein sequence ID" value="PXF41126.1"/>
    <property type="molecule type" value="Genomic_DNA"/>
</dbReference>
<feature type="compositionally biased region" description="Basic and acidic residues" evidence="4">
    <location>
        <begin position="1175"/>
        <end position="1185"/>
    </location>
</feature>
<accession>A0A2V3IGA1</accession>
<name>A0A2V3IGA1_9FLOR</name>
<gene>
    <name evidence="5" type="ORF">BWQ96_09158</name>
</gene>
<proteinExistence type="inferred from homology"/>
<evidence type="ECO:0000313" key="6">
    <source>
        <dbReference type="Proteomes" id="UP000247409"/>
    </source>
</evidence>
<reference evidence="5 6" key="1">
    <citation type="journal article" date="2018" name="Mol. Biol. Evol.">
        <title>Analysis of the draft genome of the red seaweed Gracilariopsis chorda provides insights into genome size evolution in Rhodophyta.</title>
        <authorList>
            <person name="Lee J."/>
            <person name="Yang E.C."/>
            <person name="Graf L."/>
            <person name="Yang J.H."/>
            <person name="Qiu H."/>
            <person name="Zel Zion U."/>
            <person name="Chan C.X."/>
            <person name="Stephens T.G."/>
            <person name="Weber A.P.M."/>
            <person name="Boo G.H."/>
            <person name="Boo S.M."/>
            <person name="Kim K.M."/>
            <person name="Shin Y."/>
            <person name="Jung M."/>
            <person name="Lee S.J."/>
            <person name="Yim H.S."/>
            <person name="Lee J.H."/>
            <person name="Bhattacharya D."/>
            <person name="Yoon H.S."/>
        </authorList>
    </citation>
    <scope>NUCLEOTIDE SEQUENCE [LARGE SCALE GENOMIC DNA]</scope>
    <source>
        <strain evidence="5 6">SKKU-2015</strain>
        <tissue evidence="5">Whole body</tissue>
    </source>
</reference>
<feature type="region of interest" description="Disordered" evidence="4">
    <location>
        <begin position="752"/>
        <end position="800"/>
    </location>
</feature>
<evidence type="ECO:0000256" key="1">
    <source>
        <dbReference type="ARBA" id="ARBA00004123"/>
    </source>
</evidence>